<dbReference type="InterPro" id="IPR020904">
    <property type="entry name" value="Sc_DH/Rdtase_CS"/>
</dbReference>
<comment type="caution">
    <text evidence="2">The sequence shown here is derived from an EMBL/GenBank/DDBJ whole genome shotgun (WGS) entry which is preliminary data.</text>
</comment>
<sequence>MKLLNKVALITGVAPGDSIGGSIAQLFAREGAGLFISYFNEDKTEMGIFKGQLEQHSNKVFMMEGDVSNEGYVQHLVHQTIKQFGKIDVLVNCAGISTPRFLTDMSTEIWDQMINVNLRSVFLTTKEVIPHMISAESGRVINIASQVGQKGSVEHTHYAAAKAGVIGFTKSLALEVGKYNITANCIAPGPIQTQLMNEVDEAWRDKKLSELAIPRFGHPREVAPTALLLASDPDGNLYTGQTLGPNLGDVML</sequence>
<keyword evidence="3" id="KW-1185">Reference proteome</keyword>
<dbReference type="EC" id="1.1.1.-" evidence="2"/>
<gene>
    <name evidence="2" type="ORF">ACFSTF_09345</name>
</gene>
<dbReference type="PRINTS" id="PR00081">
    <property type="entry name" value="GDHRDH"/>
</dbReference>
<accession>A0ABW5PRL0</accession>
<reference evidence="3" key="1">
    <citation type="journal article" date="2019" name="Int. J. Syst. Evol. Microbiol.">
        <title>The Global Catalogue of Microorganisms (GCM) 10K type strain sequencing project: providing services to taxonomists for standard genome sequencing and annotation.</title>
        <authorList>
            <consortium name="The Broad Institute Genomics Platform"/>
            <consortium name="The Broad Institute Genome Sequencing Center for Infectious Disease"/>
            <person name="Wu L."/>
            <person name="Ma J."/>
        </authorList>
    </citation>
    <scope>NUCLEOTIDE SEQUENCE [LARGE SCALE GENOMIC DNA]</scope>
    <source>
        <strain evidence="3">TISTR 2241</strain>
    </source>
</reference>
<dbReference type="PANTHER" id="PTHR42879:SF2">
    <property type="entry name" value="3-OXOACYL-[ACYL-CARRIER-PROTEIN] REDUCTASE FABG"/>
    <property type="match status" value="1"/>
</dbReference>
<dbReference type="PANTHER" id="PTHR42879">
    <property type="entry name" value="3-OXOACYL-(ACYL-CARRIER-PROTEIN) REDUCTASE"/>
    <property type="match status" value="1"/>
</dbReference>
<evidence type="ECO:0000313" key="3">
    <source>
        <dbReference type="Proteomes" id="UP001597458"/>
    </source>
</evidence>
<dbReference type="Pfam" id="PF13561">
    <property type="entry name" value="adh_short_C2"/>
    <property type="match status" value="1"/>
</dbReference>
<evidence type="ECO:0000313" key="2">
    <source>
        <dbReference type="EMBL" id="MFD2617506.1"/>
    </source>
</evidence>
<dbReference type="RefSeq" id="WP_141191192.1">
    <property type="nucleotide sequence ID" value="NZ_JBHUMR010000012.1"/>
</dbReference>
<name>A0ABW5PRL0_9BACI</name>
<dbReference type="PRINTS" id="PR00080">
    <property type="entry name" value="SDRFAMILY"/>
</dbReference>
<dbReference type="Gene3D" id="3.40.50.720">
    <property type="entry name" value="NAD(P)-binding Rossmann-like Domain"/>
    <property type="match status" value="1"/>
</dbReference>
<organism evidence="2 3">
    <name type="scientific">Terrilactibacillus laevilacticus</name>
    <dbReference type="NCBI Taxonomy" id="1380157"/>
    <lineage>
        <taxon>Bacteria</taxon>
        <taxon>Bacillati</taxon>
        <taxon>Bacillota</taxon>
        <taxon>Bacilli</taxon>
        <taxon>Bacillales</taxon>
        <taxon>Bacillaceae</taxon>
        <taxon>Terrilactibacillus</taxon>
    </lineage>
</organism>
<evidence type="ECO:0000256" key="1">
    <source>
        <dbReference type="ARBA" id="ARBA00006484"/>
    </source>
</evidence>
<keyword evidence="2" id="KW-0560">Oxidoreductase</keyword>
<dbReference type="Proteomes" id="UP001597458">
    <property type="component" value="Unassembled WGS sequence"/>
</dbReference>
<dbReference type="GO" id="GO:0016491">
    <property type="term" value="F:oxidoreductase activity"/>
    <property type="evidence" value="ECO:0007669"/>
    <property type="project" value="UniProtKB-KW"/>
</dbReference>
<dbReference type="EMBL" id="JBHUMR010000012">
    <property type="protein sequence ID" value="MFD2617506.1"/>
    <property type="molecule type" value="Genomic_DNA"/>
</dbReference>
<dbReference type="InterPro" id="IPR050259">
    <property type="entry name" value="SDR"/>
</dbReference>
<comment type="similarity">
    <text evidence="1">Belongs to the short-chain dehydrogenases/reductases (SDR) family.</text>
</comment>
<dbReference type="InterPro" id="IPR002347">
    <property type="entry name" value="SDR_fam"/>
</dbReference>
<dbReference type="InterPro" id="IPR036291">
    <property type="entry name" value="NAD(P)-bd_dom_sf"/>
</dbReference>
<proteinExistence type="inferred from homology"/>
<dbReference type="PROSITE" id="PS00061">
    <property type="entry name" value="ADH_SHORT"/>
    <property type="match status" value="1"/>
</dbReference>
<protein>
    <submittedName>
        <fullName evidence="2">SDR family NAD(P)-dependent oxidoreductase</fullName>
        <ecNumber evidence="2">1.1.1.-</ecNumber>
    </submittedName>
</protein>
<dbReference type="SUPFAM" id="SSF51735">
    <property type="entry name" value="NAD(P)-binding Rossmann-fold domains"/>
    <property type="match status" value="1"/>
</dbReference>